<dbReference type="Proteomes" id="UP001153636">
    <property type="component" value="Chromosome 1"/>
</dbReference>
<dbReference type="InterPro" id="IPR016187">
    <property type="entry name" value="CTDL_fold"/>
</dbReference>
<dbReference type="SUPFAM" id="SSF56436">
    <property type="entry name" value="C-type lectin-like"/>
    <property type="match status" value="1"/>
</dbReference>
<dbReference type="AlphaFoldDB" id="A0A9P0G791"/>
<protein>
    <recommendedName>
        <fullName evidence="2">C-type lectin domain-containing protein</fullName>
    </recommendedName>
</protein>
<dbReference type="PROSITE" id="PS50041">
    <property type="entry name" value="C_TYPE_LECTIN_2"/>
    <property type="match status" value="1"/>
</dbReference>
<organism evidence="3 4">
    <name type="scientific">Psylliodes chrysocephalus</name>
    <dbReference type="NCBI Taxonomy" id="3402493"/>
    <lineage>
        <taxon>Eukaryota</taxon>
        <taxon>Metazoa</taxon>
        <taxon>Ecdysozoa</taxon>
        <taxon>Arthropoda</taxon>
        <taxon>Hexapoda</taxon>
        <taxon>Insecta</taxon>
        <taxon>Pterygota</taxon>
        <taxon>Neoptera</taxon>
        <taxon>Endopterygota</taxon>
        <taxon>Coleoptera</taxon>
        <taxon>Polyphaga</taxon>
        <taxon>Cucujiformia</taxon>
        <taxon>Chrysomeloidea</taxon>
        <taxon>Chrysomelidae</taxon>
        <taxon>Galerucinae</taxon>
        <taxon>Alticini</taxon>
        <taxon>Psylliodes</taxon>
    </lineage>
</organism>
<keyword evidence="4" id="KW-1185">Reference proteome</keyword>
<accession>A0A9P0G791</accession>
<dbReference type="InterPro" id="IPR016186">
    <property type="entry name" value="C-type_lectin-like/link_sf"/>
</dbReference>
<name>A0A9P0G791_9CUCU</name>
<reference evidence="3" key="1">
    <citation type="submission" date="2022-01" db="EMBL/GenBank/DDBJ databases">
        <authorList>
            <person name="King R."/>
        </authorList>
    </citation>
    <scope>NUCLEOTIDE SEQUENCE</scope>
</reference>
<sequence>MHSFVAIFGVFICFTTTIAFVENVPQLRSHRIRVGENSYFVYPDVTKNFIDSLDFCKSNNQKLAVINNQNENAELVAQMKILFNEDALLWIAGALIPSTGDWIWLPSRDTITSFDWGTGEPTMKNEFCLSIKPHFFKSGTWNDQDCSTVGYPLCQTVS</sequence>
<dbReference type="OrthoDB" id="6650247at2759"/>
<evidence type="ECO:0000259" key="2">
    <source>
        <dbReference type="PROSITE" id="PS50041"/>
    </source>
</evidence>
<dbReference type="PANTHER" id="PTHR22803">
    <property type="entry name" value="MANNOSE, PHOSPHOLIPASE, LECTIN RECEPTOR RELATED"/>
    <property type="match status" value="1"/>
</dbReference>
<dbReference type="EMBL" id="OV651813">
    <property type="protein sequence ID" value="CAH1099352.1"/>
    <property type="molecule type" value="Genomic_DNA"/>
</dbReference>
<proteinExistence type="predicted"/>
<dbReference type="InterPro" id="IPR001304">
    <property type="entry name" value="C-type_lectin-like"/>
</dbReference>
<evidence type="ECO:0000313" key="4">
    <source>
        <dbReference type="Proteomes" id="UP001153636"/>
    </source>
</evidence>
<dbReference type="CDD" id="cd00037">
    <property type="entry name" value="CLECT"/>
    <property type="match status" value="1"/>
</dbReference>
<feature type="signal peptide" evidence="1">
    <location>
        <begin position="1"/>
        <end position="19"/>
    </location>
</feature>
<evidence type="ECO:0000313" key="3">
    <source>
        <dbReference type="EMBL" id="CAH1099352.1"/>
    </source>
</evidence>
<dbReference type="SMART" id="SM00034">
    <property type="entry name" value="CLECT"/>
    <property type="match status" value="1"/>
</dbReference>
<evidence type="ECO:0000256" key="1">
    <source>
        <dbReference type="SAM" id="SignalP"/>
    </source>
</evidence>
<dbReference type="InterPro" id="IPR050111">
    <property type="entry name" value="C-type_lectin/snaclec_domain"/>
</dbReference>
<gene>
    <name evidence="3" type="ORF">PSYICH_LOCUS153</name>
</gene>
<dbReference type="Pfam" id="PF00059">
    <property type="entry name" value="Lectin_C"/>
    <property type="match status" value="1"/>
</dbReference>
<feature type="domain" description="C-type lectin" evidence="2">
    <location>
        <begin position="34"/>
        <end position="155"/>
    </location>
</feature>
<feature type="chain" id="PRO_5040160256" description="C-type lectin domain-containing protein" evidence="1">
    <location>
        <begin position="20"/>
        <end position="158"/>
    </location>
</feature>
<dbReference type="Gene3D" id="3.10.100.10">
    <property type="entry name" value="Mannose-Binding Protein A, subunit A"/>
    <property type="match status" value="1"/>
</dbReference>
<keyword evidence="1" id="KW-0732">Signal</keyword>